<evidence type="ECO:0000256" key="1">
    <source>
        <dbReference type="ARBA" id="ARBA00010790"/>
    </source>
</evidence>
<dbReference type="InterPro" id="IPR007867">
    <property type="entry name" value="GMC_OxRtase_C"/>
</dbReference>
<dbReference type="Pfam" id="PF00732">
    <property type="entry name" value="GMC_oxred_N"/>
    <property type="match status" value="1"/>
</dbReference>
<gene>
    <name evidence="6" type="ORF">BP6252_04944</name>
</gene>
<dbReference type="AlphaFoldDB" id="A0A3D8S217"/>
<evidence type="ECO:0000256" key="3">
    <source>
        <dbReference type="SAM" id="SignalP"/>
    </source>
</evidence>
<dbReference type="InterPro" id="IPR012132">
    <property type="entry name" value="GMC_OxRdtase"/>
</dbReference>
<comment type="caution">
    <text evidence="6">The sequence shown here is derived from an EMBL/GenBank/DDBJ whole genome shotgun (WGS) entry which is preliminary data.</text>
</comment>
<keyword evidence="3" id="KW-0732">Signal</keyword>
<evidence type="ECO:0000313" key="7">
    <source>
        <dbReference type="Proteomes" id="UP000256645"/>
    </source>
</evidence>
<dbReference type="EMBL" id="PDLM01000004">
    <property type="protein sequence ID" value="RDW80306.1"/>
    <property type="molecule type" value="Genomic_DNA"/>
</dbReference>
<dbReference type="GO" id="GO:0044550">
    <property type="term" value="P:secondary metabolite biosynthetic process"/>
    <property type="evidence" value="ECO:0007669"/>
    <property type="project" value="TreeGrafter"/>
</dbReference>
<dbReference type="SUPFAM" id="SSF51905">
    <property type="entry name" value="FAD/NAD(P)-binding domain"/>
    <property type="match status" value="1"/>
</dbReference>
<sequence>MRVSLGCTLFATAVAVYALDDTIGASIDAQGVTQLYGNSFGRPGYNETYDYVVVGGGNAGSVIAARLALGGYSVAVVEAGSFYEITDGNRTQVPGYNYVDTSTQPTGYTPLPNRWSLFTVPQPGYNNREVFYGTGQTFGGSTATNFGGFNRATEGTFDDKWAKEVNDDFWTWANVYPAYKKSMHFAEPDFSKIDPTLNITFDPTAYDAEGGPVWLSFGNNQGLYGPSLEAAMEASGFDRLQDLDAGKLIGFGTAKATLDTRTATRSTAEAFLQMAAKGSDIKLYPNALATSIAFDANKKATGVNVMSNVATSTQLTYHLSVNKEVIVTAGVWRSPQLLMVSGIGPADTLQQHGIDVVADLPAVGQNQWDQPSMPMLFQVSVETHTQFIAGIPEVVAEQVGLYLNNQSGMLSGIGAGQAVGKRPRHHHPESHLLTPAAFDKFSLSKRANFSASTQAWLDSFPSDWPDVQIIPMESATYPGAPDDAFFMLVSASILSPKSKGNMTISSASMLDSPVISPNWLEDDADVEMAYATFQRLREIGSNWNSSVNLGEAFPGATLSGKANITEWLRNNMIQMSHGTSSCKMGTDNQTSVVDSRGRVYGVTGLRVGDSSAFPFCPPGLPMSGAYMFGEKIAETILEGN</sequence>
<dbReference type="STRING" id="1849047.A0A3D8S217"/>
<dbReference type="PIRSF" id="PIRSF000137">
    <property type="entry name" value="Alcohol_oxidase"/>
    <property type="match status" value="1"/>
</dbReference>
<comment type="similarity">
    <text evidence="1">Belongs to the GMC oxidoreductase family.</text>
</comment>
<feature type="signal peptide" evidence="3">
    <location>
        <begin position="1"/>
        <end position="18"/>
    </location>
</feature>
<dbReference type="Gene3D" id="3.30.560.10">
    <property type="entry name" value="Glucose Oxidase, domain 3"/>
    <property type="match status" value="1"/>
</dbReference>
<protein>
    <submittedName>
        <fullName evidence="6">Versicolorin B synthase</fullName>
    </submittedName>
</protein>
<dbReference type="Proteomes" id="UP000256645">
    <property type="component" value="Unassembled WGS sequence"/>
</dbReference>
<dbReference type="OrthoDB" id="269227at2759"/>
<dbReference type="PANTHER" id="PTHR11552">
    <property type="entry name" value="GLUCOSE-METHANOL-CHOLINE GMC OXIDOREDUCTASE"/>
    <property type="match status" value="1"/>
</dbReference>
<evidence type="ECO:0000259" key="4">
    <source>
        <dbReference type="Pfam" id="PF00732"/>
    </source>
</evidence>
<evidence type="ECO:0000256" key="2">
    <source>
        <dbReference type="ARBA" id="ARBA00023180"/>
    </source>
</evidence>
<feature type="domain" description="Glucose-methanol-choline oxidoreductase C-terminal" evidence="5">
    <location>
        <begin position="496"/>
        <end position="629"/>
    </location>
</feature>
<dbReference type="SUPFAM" id="SSF54373">
    <property type="entry name" value="FAD-linked reductases, C-terminal domain"/>
    <property type="match status" value="1"/>
</dbReference>
<dbReference type="Gene3D" id="3.50.50.60">
    <property type="entry name" value="FAD/NAD(P)-binding domain"/>
    <property type="match status" value="1"/>
</dbReference>
<dbReference type="InterPro" id="IPR036188">
    <property type="entry name" value="FAD/NAD-bd_sf"/>
</dbReference>
<keyword evidence="7" id="KW-1185">Reference proteome</keyword>
<dbReference type="GO" id="GO:0050660">
    <property type="term" value="F:flavin adenine dinucleotide binding"/>
    <property type="evidence" value="ECO:0007669"/>
    <property type="project" value="InterPro"/>
</dbReference>
<feature type="domain" description="Glucose-methanol-choline oxidoreductase N-terminal" evidence="4">
    <location>
        <begin position="49"/>
        <end position="371"/>
    </location>
</feature>
<evidence type="ECO:0000313" key="6">
    <source>
        <dbReference type="EMBL" id="RDW80306.1"/>
    </source>
</evidence>
<reference evidence="6 7" key="1">
    <citation type="journal article" date="2018" name="IMA Fungus">
        <title>IMA Genome-F 9: Draft genome sequence of Annulohypoxylon stygium, Aspergillus mulundensis, Berkeleyomyces basicola (syn. Thielaviopsis basicola), Ceratocystis smalleyi, two Cercospora beticola strains, Coleophoma cylindrospora, Fusarium fracticaudum, Phialophora cf. hyalina, and Morchella septimelata.</title>
        <authorList>
            <person name="Wingfield B.D."/>
            <person name="Bills G.F."/>
            <person name="Dong Y."/>
            <person name="Huang W."/>
            <person name="Nel W.J."/>
            <person name="Swalarsk-Parry B.S."/>
            <person name="Vaghefi N."/>
            <person name="Wilken P.M."/>
            <person name="An Z."/>
            <person name="de Beer Z.W."/>
            <person name="De Vos L."/>
            <person name="Chen L."/>
            <person name="Duong T.A."/>
            <person name="Gao Y."/>
            <person name="Hammerbacher A."/>
            <person name="Kikkert J.R."/>
            <person name="Li Y."/>
            <person name="Li H."/>
            <person name="Li K."/>
            <person name="Li Q."/>
            <person name="Liu X."/>
            <person name="Ma X."/>
            <person name="Naidoo K."/>
            <person name="Pethybridge S.J."/>
            <person name="Sun J."/>
            <person name="Steenkamp E.T."/>
            <person name="van der Nest M.A."/>
            <person name="van Wyk S."/>
            <person name="Wingfield M.J."/>
            <person name="Xiong C."/>
            <person name="Yue Q."/>
            <person name="Zhang X."/>
        </authorList>
    </citation>
    <scope>NUCLEOTIDE SEQUENCE [LARGE SCALE GENOMIC DNA]</scope>
    <source>
        <strain evidence="6 7">BP6252</strain>
    </source>
</reference>
<accession>A0A3D8S217</accession>
<keyword evidence="2" id="KW-0325">Glycoprotein</keyword>
<name>A0A3D8S217_9HELO</name>
<organism evidence="6 7">
    <name type="scientific">Coleophoma cylindrospora</name>
    <dbReference type="NCBI Taxonomy" id="1849047"/>
    <lineage>
        <taxon>Eukaryota</taxon>
        <taxon>Fungi</taxon>
        <taxon>Dikarya</taxon>
        <taxon>Ascomycota</taxon>
        <taxon>Pezizomycotina</taxon>
        <taxon>Leotiomycetes</taxon>
        <taxon>Helotiales</taxon>
        <taxon>Dermateaceae</taxon>
        <taxon>Coleophoma</taxon>
    </lineage>
</organism>
<feature type="chain" id="PRO_5017632534" evidence="3">
    <location>
        <begin position="19"/>
        <end position="640"/>
    </location>
</feature>
<dbReference type="InterPro" id="IPR000172">
    <property type="entry name" value="GMC_OxRdtase_N"/>
</dbReference>
<dbReference type="PANTHER" id="PTHR11552:SF138">
    <property type="entry name" value="DEHYDROGENASE PKFF-RELATED"/>
    <property type="match status" value="1"/>
</dbReference>
<proteinExistence type="inferred from homology"/>
<dbReference type="GO" id="GO:0016614">
    <property type="term" value="F:oxidoreductase activity, acting on CH-OH group of donors"/>
    <property type="evidence" value="ECO:0007669"/>
    <property type="project" value="InterPro"/>
</dbReference>
<dbReference type="Pfam" id="PF05199">
    <property type="entry name" value="GMC_oxred_C"/>
    <property type="match status" value="1"/>
</dbReference>
<evidence type="ECO:0000259" key="5">
    <source>
        <dbReference type="Pfam" id="PF05199"/>
    </source>
</evidence>